<dbReference type="InterPro" id="IPR044774">
    <property type="entry name" value="Suv3_DEXQc"/>
</dbReference>
<dbReference type="AlphaFoldDB" id="A0A1V4IYR0"/>
<dbReference type="Pfam" id="PF22527">
    <property type="entry name" value="DEXQc_Suv3"/>
    <property type="match status" value="1"/>
</dbReference>
<dbReference type="STRING" id="1450648.CLORY_00330"/>
<dbReference type="GO" id="GO:0016787">
    <property type="term" value="F:hydrolase activity"/>
    <property type="evidence" value="ECO:0007669"/>
    <property type="project" value="UniProtKB-KW"/>
</dbReference>
<evidence type="ECO:0000256" key="5">
    <source>
        <dbReference type="ARBA" id="ARBA00022840"/>
    </source>
</evidence>
<evidence type="ECO:0000256" key="7">
    <source>
        <dbReference type="ARBA" id="ARBA00047984"/>
    </source>
</evidence>
<dbReference type="Gene3D" id="1.20.272.40">
    <property type="match status" value="1"/>
</dbReference>
<feature type="domain" description="Helicase C-terminal" evidence="9">
    <location>
        <begin position="317"/>
        <end position="480"/>
    </location>
</feature>
<keyword evidence="8" id="KW-0175">Coiled coil</keyword>
<dbReference type="Pfam" id="PF00271">
    <property type="entry name" value="Helicase_C"/>
    <property type="match status" value="1"/>
</dbReference>
<dbReference type="GO" id="GO:0005524">
    <property type="term" value="F:ATP binding"/>
    <property type="evidence" value="ECO:0007669"/>
    <property type="project" value="UniProtKB-KW"/>
</dbReference>
<dbReference type="RefSeq" id="WP_079421559.1">
    <property type="nucleotide sequence ID" value="NZ_MZGV01000001.1"/>
</dbReference>
<dbReference type="GO" id="GO:0003724">
    <property type="term" value="F:RNA helicase activity"/>
    <property type="evidence" value="ECO:0007669"/>
    <property type="project" value="UniProtKB-EC"/>
</dbReference>
<dbReference type="OrthoDB" id="9807155at2"/>
<dbReference type="CDD" id="cd17913">
    <property type="entry name" value="DEXQc_Suv3"/>
    <property type="match status" value="1"/>
</dbReference>
<comment type="caution">
    <text evidence="10">The sequence shown here is derived from an EMBL/GenBank/DDBJ whole genome shotgun (WGS) entry which is preliminary data.</text>
</comment>
<dbReference type="InterPro" id="IPR001650">
    <property type="entry name" value="Helicase_C-like"/>
</dbReference>
<sequence>MKLIDSIKEENKVFKIKYEQGDKQFLVESEKIFIRHLNWIDSIIAEYTYNKKLFSEFNGKRKLKAKELREKNALQLQIKLVENDLDFLHQDVNFVKNIMLESSKLIWEEYSKRLSLSHTFDEILDNEKNLKYYYRNGILDTYKLRFVPKVLSEDIRKAFPEHPKDEFTEARALKRQFFIHEGGTNSGKTYLSIKRLMEAENGLYLAPLRLLALEIFDKLNSVNVPCSLKTGEEEIIVEGANHIASTVEKVDLSRDYEVAVIDEAQMLSDPDRGAAWTRAILGVRAKEVHICCALHATDIVKTLVQNCEDSFEIVTHKRDTELTVESNDFRFSSSVREGDALIVFSRKSVLAAAAALEEKNISCSLIYGSLPPETRRLQFKKFLDKESSVLVSTDAIGMGVNLPIRRIVFLEMDKFDGEKVRPLLTSEIKQIAGRAGRKGIYEEGFVNSLYSESKKFITNSLICYENPINKVFISPTEDILKVDGELETLLKVWASIDTPEDFYEKINIDRYISLITIIKQMNLYKKLEKADIFRAINMPFDETESELLYLWKDYLKLLAEGNNCVYKPDCPSEELLKLEIYYRKINLYYSFSKSFNLEMDESWLTGERSRIANLIDRHLKESIQKFRRHCKSCGMLLPWNYKYDICDSCYNSGYSDYVDFDSEAFELNSFNK</sequence>
<name>A0A1V4IYR0_9CLOT</name>
<gene>
    <name evidence="10" type="ORF">CLORY_00330</name>
</gene>
<keyword evidence="11" id="KW-1185">Reference proteome</keyword>
<dbReference type="PROSITE" id="PS51194">
    <property type="entry name" value="HELICASE_CTER"/>
    <property type="match status" value="1"/>
</dbReference>
<keyword evidence="5" id="KW-0067">ATP-binding</keyword>
<keyword evidence="2" id="KW-0547">Nucleotide-binding</keyword>
<dbReference type="Gene3D" id="3.40.50.300">
    <property type="entry name" value="P-loop containing nucleotide triphosphate hydrolases"/>
    <property type="match status" value="2"/>
</dbReference>
<dbReference type="EC" id="3.6.4.13" evidence="1"/>
<evidence type="ECO:0000313" key="11">
    <source>
        <dbReference type="Proteomes" id="UP000190080"/>
    </source>
</evidence>
<dbReference type="InterPro" id="IPR027417">
    <property type="entry name" value="P-loop_NTPase"/>
</dbReference>
<evidence type="ECO:0000313" key="10">
    <source>
        <dbReference type="EMBL" id="OPJ65033.1"/>
    </source>
</evidence>
<organism evidence="10 11">
    <name type="scientific">Clostridium oryzae</name>
    <dbReference type="NCBI Taxonomy" id="1450648"/>
    <lineage>
        <taxon>Bacteria</taxon>
        <taxon>Bacillati</taxon>
        <taxon>Bacillota</taxon>
        <taxon>Clostridia</taxon>
        <taxon>Eubacteriales</taxon>
        <taxon>Clostridiaceae</taxon>
        <taxon>Clostridium</taxon>
    </lineage>
</organism>
<dbReference type="Proteomes" id="UP000190080">
    <property type="component" value="Unassembled WGS sequence"/>
</dbReference>
<keyword evidence="4 10" id="KW-0347">Helicase</keyword>
<evidence type="ECO:0000259" key="9">
    <source>
        <dbReference type="PROSITE" id="PS51194"/>
    </source>
</evidence>
<dbReference type="SUPFAM" id="SSF52540">
    <property type="entry name" value="P-loop containing nucleoside triphosphate hydrolases"/>
    <property type="match status" value="1"/>
</dbReference>
<dbReference type="EMBL" id="MZGV01000001">
    <property type="protein sequence ID" value="OPJ65033.1"/>
    <property type="molecule type" value="Genomic_DNA"/>
</dbReference>
<evidence type="ECO:0000256" key="6">
    <source>
        <dbReference type="ARBA" id="ARBA00022946"/>
    </source>
</evidence>
<evidence type="ECO:0000256" key="3">
    <source>
        <dbReference type="ARBA" id="ARBA00022801"/>
    </source>
</evidence>
<keyword evidence="6" id="KW-0809">Transit peptide</keyword>
<accession>A0A1V4IYR0</accession>
<evidence type="ECO:0000256" key="2">
    <source>
        <dbReference type="ARBA" id="ARBA00022741"/>
    </source>
</evidence>
<evidence type="ECO:0000256" key="1">
    <source>
        <dbReference type="ARBA" id="ARBA00012552"/>
    </source>
</evidence>
<evidence type="ECO:0000256" key="4">
    <source>
        <dbReference type="ARBA" id="ARBA00022806"/>
    </source>
</evidence>
<dbReference type="InterPro" id="IPR050699">
    <property type="entry name" value="RNA-DNA_Helicase"/>
</dbReference>
<comment type="catalytic activity">
    <reaction evidence="7">
        <text>ATP + H2O = ADP + phosphate + H(+)</text>
        <dbReference type="Rhea" id="RHEA:13065"/>
        <dbReference type="ChEBI" id="CHEBI:15377"/>
        <dbReference type="ChEBI" id="CHEBI:15378"/>
        <dbReference type="ChEBI" id="CHEBI:30616"/>
        <dbReference type="ChEBI" id="CHEBI:43474"/>
        <dbReference type="ChEBI" id="CHEBI:456216"/>
        <dbReference type="EC" id="3.6.4.13"/>
    </reaction>
</comment>
<dbReference type="PANTHER" id="PTHR12131:SF1">
    <property type="entry name" value="ATP-DEPENDENT RNA HELICASE SUPV3L1, MITOCHONDRIAL-RELATED"/>
    <property type="match status" value="1"/>
</dbReference>
<protein>
    <recommendedName>
        <fullName evidence="1">RNA helicase</fullName>
        <ecNumber evidence="1">3.6.4.13</ecNumber>
    </recommendedName>
</protein>
<dbReference type="PANTHER" id="PTHR12131">
    <property type="entry name" value="ATP-DEPENDENT RNA AND DNA HELICASE"/>
    <property type="match status" value="1"/>
</dbReference>
<evidence type="ECO:0000256" key="8">
    <source>
        <dbReference type="SAM" id="Coils"/>
    </source>
</evidence>
<keyword evidence="3" id="KW-0378">Hydrolase</keyword>
<reference evidence="10 11" key="1">
    <citation type="submission" date="2017-03" db="EMBL/GenBank/DDBJ databases">
        <title>Genome sequence of Clostridium oryzae DSM 28571.</title>
        <authorList>
            <person name="Poehlein A."/>
            <person name="Daniel R."/>
        </authorList>
    </citation>
    <scope>NUCLEOTIDE SEQUENCE [LARGE SCALE GENOMIC DNA]</scope>
    <source>
        <strain evidence="10 11">DSM 28571</strain>
    </source>
</reference>
<dbReference type="InterPro" id="IPR055206">
    <property type="entry name" value="DEXQc_SUV3"/>
</dbReference>
<proteinExistence type="predicted"/>
<feature type="coiled-coil region" evidence="8">
    <location>
        <begin position="64"/>
        <end position="91"/>
    </location>
</feature>
<dbReference type="SMART" id="SM00490">
    <property type="entry name" value="HELICc"/>
    <property type="match status" value="1"/>
</dbReference>